<dbReference type="InterPro" id="IPR057291">
    <property type="entry name" value="CHX17_2nd"/>
</dbReference>
<dbReference type="PANTHER" id="PTHR32468:SF26">
    <property type="entry name" value="CATION_H(+) ANTIPORTER 15"/>
    <property type="match status" value="1"/>
</dbReference>
<dbReference type="PANTHER" id="PTHR32468">
    <property type="entry name" value="CATION/H + ANTIPORTER"/>
    <property type="match status" value="1"/>
</dbReference>
<dbReference type="GO" id="GO:1902600">
    <property type="term" value="P:proton transmembrane transport"/>
    <property type="evidence" value="ECO:0007669"/>
    <property type="project" value="InterPro"/>
</dbReference>
<dbReference type="InterPro" id="IPR050794">
    <property type="entry name" value="CPA2_transporter"/>
</dbReference>
<keyword evidence="7" id="KW-0406">Ion transport</keyword>
<keyword evidence="8 10" id="KW-0472">Membrane</keyword>
<feature type="transmembrane region" description="Helical" evidence="10">
    <location>
        <begin position="364"/>
        <end position="383"/>
    </location>
</feature>
<evidence type="ECO:0000259" key="13">
    <source>
        <dbReference type="Pfam" id="PF23259"/>
    </source>
</evidence>
<feature type="transmembrane region" description="Helical" evidence="10">
    <location>
        <begin position="70"/>
        <end position="91"/>
    </location>
</feature>
<dbReference type="GO" id="GO:0015297">
    <property type="term" value="F:antiporter activity"/>
    <property type="evidence" value="ECO:0007669"/>
    <property type="project" value="InterPro"/>
</dbReference>
<dbReference type="Proteomes" id="UP000825729">
    <property type="component" value="Unassembled WGS sequence"/>
</dbReference>
<reference evidence="14 15" key="1">
    <citation type="submission" date="2021-07" db="EMBL/GenBank/DDBJ databases">
        <title>The Aristolochia fimbriata genome: insights into angiosperm evolution, floral development and chemical biosynthesis.</title>
        <authorList>
            <person name="Jiao Y."/>
        </authorList>
    </citation>
    <scope>NUCLEOTIDE SEQUENCE [LARGE SCALE GENOMIC DNA]</scope>
    <source>
        <strain evidence="14">IBCAS-2021</strain>
        <tissue evidence="14">Leaf</tissue>
    </source>
</reference>
<feature type="transmembrane region" description="Helical" evidence="10">
    <location>
        <begin position="103"/>
        <end position="122"/>
    </location>
</feature>
<gene>
    <name evidence="14" type="ORF">H6P81_007373</name>
</gene>
<evidence type="ECO:0000259" key="11">
    <source>
        <dbReference type="Pfam" id="PF00999"/>
    </source>
</evidence>
<organism evidence="14 15">
    <name type="scientific">Aristolochia fimbriata</name>
    <name type="common">White veined hardy Dutchman's pipe vine</name>
    <dbReference type="NCBI Taxonomy" id="158543"/>
    <lineage>
        <taxon>Eukaryota</taxon>
        <taxon>Viridiplantae</taxon>
        <taxon>Streptophyta</taxon>
        <taxon>Embryophyta</taxon>
        <taxon>Tracheophyta</taxon>
        <taxon>Spermatophyta</taxon>
        <taxon>Magnoliopsida</taxon>
        <taxon>Magnoliidae</taxon>
        <taxon>Piperales</taxon>
        <taxon>Aristolochiaceae</taxon>
        <taxon>Aristolochia</taxon>
    </lineage>
</organism>
<keyword evidence="5" id="KW-0630">Potassium</keyword>
<evidence type="ECO:0000256" key="10">
    <source>
        <dbReference type="SAM" id="Phobius"/>
    </source>
</evidence>
<feature type="transmembrane region" description="Helical" evidence="10">
    <location>
        <begin position="421"/>
        <end position="443"/>
    </location>
</feature>
<feature type="transmembrane region" description="Helical" evidence="10">
    <location>
        <begin position="280"/>
        <end position="298"/>
    </location>
</feature>
<evidence type="ECO:0000313" key="14">
    <source>
        <dbReference type="EMBL" id="KAG9454469.1"/>
    </source>
</evidence>
<keyword evidence="2" id="KW-0813">Transport</keyword>
<dbReference type="InterPro" id="IPR006153">
    <property type="entry name" value="Cation/H_exchanger_TM"/>
</dbReference>
<evidence type="ECO:0000256" key="2">
    <source>
        <dbReference type="ARBA" id="ARBA00022448"/>
    </source>
</evidence>
<feature type="transmembrane region" description="Helical" evidence="10">
    <location>
        <begin position="240"/>
        <end position="259"/>
    </location>
</feature>
<feature type="transmembrane region" description="Helical" evidence="10">
    <location>
        <begin position="143"/>
        <end position="164"/>
    </location>
</feature>
<feature type="transmembrane region" description="Helical" evidence="10">
    <location>
        <begin position="42"/>
        <end position="63"/>
    </location>
</feature>
<dbReference type="GO" id="GO:0016020">
    <property type="term" value="C:membrane"/>
    <property type="evidence" value="ECO:0007669"/>
    <property type="project" value="UniProtKB-SubCell"/>
</dbReference>
<feature type="transmembrane region" description="Helical" evidence="10">
    <location>
        <begin position="205"/>
        <end position="228"/>
    </location>
</feature>
<dbReference type="Gene3D" id="1.20.1530.20">
    <property type="match status" value="1"/>
</dbReference>
<evidence type="ECO:0000256" key="9">
    <source>
        <dbReference type="ARBA" id="ARBA00038341"/>
    </source>
</evidence>
<feature type="transmembrane region" description="Helical" evidence="10">
    <location>
        <begin position="176"/>
        <end position="193"/>
    </location>
</feature>
<evidence type="ECO:0000256" key="4">
    <source>
        <dbReference type="ARBA" id="ARBA00022692"/>
    </source>
</evidence>
<keyword evidence="15" id="KW-1185">Reference proteome</keyword>
<dbReference type="Pfam" id="PF00999">
    <property type="entry name" value="Na_H_Exchanger"/>
    <property type="match status" value="1"/>
</dbReference>
<name>A0AAV7F0N4_ARIFI</name>
<dbReference type="GO" id="GO:0006813">
    <property type="term" value="P:potassium ion transport"/>
    <property type="evidence" value="ECO:0007669"/>
    <property type="project" value="UniProtKB-KW"/>
</dbReference>
<comment type="caution">
    <text evidence="14">The sequence shown here is derived from an EMBL/GenBank/DDBJ whole genome shotgun (WGS) entry which is preliminary data.</text>
</comment>
<dbReference type="InterPro" id="IPR038770">
    <property type="entry name" value="Na+/solute_symporter_sf"/>
</dbReference>
<dbReference type="EMBL" id="JAINDJ010000003">
    <property type="protein sequence ID" value="KAG9454469.1"/>
    <property type="molecule type" value="Genomic_DNA"/>
</dbReference>
<accession>A0AAV7F0N4</accession>
<sequence>MKISNSTTAGTAGSESSVCYITLDSPWSDSIFSRHNPLHTTASLLLLQMCLILSLTGLVRLILRPLKQPAIISDVLAGIIIGPSGLGRYPMFQKELFPPHTWTATRTFGIIGVLFHVFNEVLKEDLHYVLNSGRKEVVISLSGYFVSNFSSFVLGRCLMHFGYLPKNINRMHLLDSLSGVLALTTFPVLRPILSEFNLSTSQLGRLSMTLAVINTLLGTILTIVYSSIRHGNMHKGESVVGIYHFASHVALFILLLTLVRPLMMWFIKKAKEGRRMPSGFLNLSMLVVLLTGMLSDMLGTVVKAPIWLAFMIPTGPPLASALIEKTELVCRTLFVPFFFVTNGQQFNIWGIFRDWKTFWCLQLFFFTACLGKFLGTLLPALYFKMPFRDSLGLALAMCVKGIMELVTFTDWLHLNMLDTSQLAGLELSLLGVTAIATPCLRLLGRQRRPRSWNSNHWRCIAQSQPETEFRLLVCIHDKEDVPTMLHLANCNYHATKKNPTQLFTLHLVDLIGRGIPILICHKKSNQSQRLIPSKEGKQLDPIFSSFMKLERHSHGGLVVRPFTSVSLYKAMHEDVCKVALDNKVSLVIVPFWKDTLMYSTTHINVGSDHGIRQGRNIVVRKMLEEAPCSVGVLVDNDCSRTSCLVGSFHIALVFLGGPDDREALAYASLMVDNPGVKVTLLRCNLLSDHDEGFNVEKVLDDECIGEFKLKTCSHEGTVYYKEAFATRVEELVSSIRAIGTDFNLMITGRKHTRHSKVEVGLSTWSETEELGVIGDFLSSTDFAANAISVLVIQQRSMMPLLAIHANNASSRQSNR</sequence>
<dbReference type="AlphaFoldDB" id="A0AAV7F0N4"/>
<feature type="domain" description="Cation/H+ exchanger transmembrane" evidence="11">
    <location>
        <begin position="53"/>
        <end position="419"/>
    </location>
</feature>
<keyword evidence="3" id="KW-0633">Potassium transport</keyword>
<dbReference type="GO" id="GO:0006885">
    <property type="term" value="P:regulation of pH"/>
    <property type="evidence" value="ECO:0007669"/>
    <property type="project" value="TreeGrafter"/>
</dbReference>
<evidence type="ECO:0000313" key="15">
    <source>
        <dbReference type="Proteomes" id="UP000825729"/>
    </source>
</evidence>
<proteinExistence type="inferred from homology"/>
<evidence type="ECO:0000256" key="8">
    <source>
        <dbReference type="ARBA" id="ARBA00023136"/>
    </source>
</evidence>
<evidence type="ECO:0000259" key="12">
    <source>
        <dbReference type="Pfam" id="PF23256"/>
    </source>
</evidence>
<evidence type="ECO:0000256" key="3">
    <source>
        <dbReference type="ARBA" id="ARBA00022538"/>
    </source>
</evidence>
<evidence type="ECO:0008006" key="16">
    <source>
        <dbReference type="Google" id="ProtNLM"/>
    </source>
</evidence>
<feature type="domain" description="Cation/H(+) antiporter central" evidence="12">
    <location>
        <begin position="502"/>
        <end position="637"/>
    </location>
</feature>
<feature type="domain" description="Cation/H(+) antiporter C-terminal" evidence="13">
    <location>
        <begin position="648"/>
        <end position="795"/>
    </location>
</feature>
<comment type="similarity">
    <text evidence="9">Belongs to the monovalent cation:proton antiporter 2 (CPA2) transporter (TC 2.A.37) family. CHX (TC 2.A.37.4) subfamily.</text>
</comment>
<dbReference type="GO" id="GO:0012505">
    <property type="term" value="C:endomembrane system"/>
    <property type="evidence" value="ECO:0007669"/>
    <property type="project" value="TreeGrafter"/>
</dbReference>
<comment type="subcellular location">
    <subcellularLocation>
        <location evidence="1">Membrane</location>
        <topology evidence="1">Multi-pass membrane protein</topology>
    </subcellularLocation>
</comment>
<evidence type="ECO:0000256" key="7">
    <source>
        <dbReference type="ARBA" id="ARBA00023065"/>
    </source>
</evidence>
<evidence type="ECO:0000256" key="6">
    <source>
        <dbReference type="ARBA" id="ARBA00022989"/>
    </source>
</evidence>
<dbReference type="InterPro" id="IPR057290">
    <property type="entry name" value="CHX17_C"/>
</dbReference>
<feature type="transmembrane region" description="Helical" evidence="10">
    <location>
        <begin position="390"/>
        <end position="409"/>
    </location>
</feature>
<keyword evidence="6 10" id="KW-1133">Transmembrane helix</keyword>
<dbReference type="Pfam" id="PF23259">
    <property type="entry name" value="CHX17_C"/>
    <property type="match status" value="1"/>
</dbReference>
<evidence type="ECO:0000256" key="1">
    <source>
        <dbReference type="ARBA" id="ARBA00004141"/>
    </source>
</evidence>
<keyword evidence="4 10" id="KW-0812">Transmembrane</keyword>
<dbReference type="Pfam" id="PF23256">
    <property type="entry name" value="CHX17_2nd"/>
    <property type="match status" value="1"/>
</dbReference>
<protein>
    <recommendedName>
        <fullName evidence="16">Cation/H+ exchanger domain-containing protein</fullName>
    </recommendedName>
</protein>
<evidence type="ECO:0000256" key="5">
    <source>
        <dbReference type="ARBA" id="ARBA00022958"/>
    </source>
</evidence>